<evidence type="ECO:0000313" key="3">
    <source>
        <dbReference type="Proteomes" id="UP000474757"/>
    </source>
</evidence>
<evidence type="ECO:0000256" key="1">
    <source>
        <dbReference type="SAM" id="SignalP"/>
    </source>
</evidence>
<keyword evidence="3" id="KW-1185">Reference proteome</keyword>
<protein>
    <recommendedName>
        <fullName evidence="4">Lipoprotein</fullName>
    </recommendedName>
</protein>
<proteinExistence type="predicted"/>
<feature type="signal peptide" evidence="1">
    <location>
        <begin position="1"/>
        <end position="22"/>
    </location>
</feature>
<reference evidence="2 3" key="1">
    <citation type="submission" date="2020-02" db="EMBL/GenBank/DDBJ databases">
        <title>Pseudoroseicyclus tamarix, sp. nov., isolated from offshore sediment of a Tamarix chinensis forest.</title>
        <authorList>
            <person name="Gai Y."/>
        </authorList>
    </citation>
    <scope>NUCLEOTIDE SEQUENCE [LARGE SCALE GENOMIC DNA]</scope>
    <source>
        <strain evidence="2 3">CLL3-39</strain>
    </source>
</reference>
<dbReference type="AlphaFoldDB" id="A0A6B2JPE1"/>
<comment type="caution">
    <text evidence="2">The sequence shown here is derived from an EMBL/GenBank/DDBJ whole genome shotgun (WGS) entry which is preliminary data.</text>
</comment>
<dbReference type="Proteomes" id="UP000474757">
    <property type="component" value="Unassembled WGS sequence"/>
</dbReference>
<gene>
    <name evidence="2" type="ORF">GZA08_03100</name>
</gene>
<sequence length="100" mass="10188">MSLRLCAALGLAALPLAAPALAATCAPHEDVVLRLAERYGESRQSIALAHDNAVVEVFASEETGTWTITMTRPGGPTCLVAAGVAYEALAEALPGTDAPA</sequence>
<feature type="chain" id="PRO_5025592049" description="Lipoprotein" evidence="1">
    <location>
        <begin position="23"/>
        <end position="100"/>
    </location>
</feature>
<dbReference type="EMBL" id="JAAGAB010000001">
    <property type="protein sequence ID" value="NDU99957.1"/>
    <property type="molecule type" value="Genomic_DNA"/>
</dbReference>
<keyword evidence="1" id="KW-0732">Signal</keyword>
<evidence type="ECO:0008006" key="4">
    <source>
        <dbReference type="Google" id="ProtNLM"/>
    </source>
</evidence>
<dbReference type="RefSeq" id="WP_163889861.1">
    <property type="nucleotide sequence ID" value="NZ_JAAFYS010000001.1"/>
</dbReference>
<evidence type="ECO:0000313" key="2">
    <source>
        <dbReference type="EMBL" id="NDU99957.1"/>
    </source>
</evidence>
<organism evidence="2 3">
    <name type="scientific">Pseudoroseicyclus tamaricis</name>
    <dbReference type="NCBI Taxonomy" id="2705421"/>
    <lineage>
        <taxon>Bacteria</taxon>
        <taxon>Pseudomonadati</taxon>
        <taxon>Pseudomonadota</taxon>
        <taxon>Alphaproteobacteria</taxon>
        <taxon>Rhodobacterales</taxon>
        <taxon>Paracoccaceae</taxon>
        <taxon>Pseudoroseicyclus</taxon>
    </lineage>
</organism>
<name>A0A6B2JPE1_9RHOB</name>
<accession>A0A6B2JPE1</accession>